<sequence length="594" mass="66682">MDQDSAHMVAASKVPMLKPGEFELWRMRIEQYIQMIDYALWEVIENDKAQRRLEVKARSNLMMGIPYEYQLKFNSIKDAKQLLEAIEKRFRGNAATKKTQRNLLKQHQLEILGENLSQDDVNQKLLRSLSPEWNTHAVVWRNKLDLKTMSMDDLYNNLKVYEPKVKGASSLSTNTQNMAFVSSNNSSITNEAVNTAHGVSAASTQVNTAYSKNIDNLSDAVIYSFFASQPNSPQLAHEDLALRNQDYMNKEVLRRSVPVETSNSRDLVSCDGLGGYDWSDQAQEGPNYALMAYSTSSSDSEVSNDFTCSKSCLETVEVLKSHNEQVLKDLKKSQLKALAYKTGLEFVEEKLEIKELKLFMNKTLNKFENASESLDKLIKCQIVDNYKKGLGYNSVPPPYTGNFMPLTPDLSFTGLEEFTSELVAIKPVVENHEAKTSEAKPKVVRKNNGAPIIEDWVSDSEEKNIQVSDGLGPQKKLIFLSNVHGKSTSGFIVTRRIDRGHSRHMTGNSPSITNYEEIERGYVAFGENLKREKITGKAFPVPVVLVSWSYTLPGKVSLLMAVVALHLGLIKPQLVLITINSQPSSVCFKNVLPS</sequence>
<dbReference type="EMBL" id="BQNB010010783">
    <property type="protein sequence ID" value="GJS81895.1"/>
    <property type="molecule type" value="Genomic_DNA"/>
</dbReference>
<protein>
    <submittedName>
        <fullName evidence="1">Uncharacterized protein</fullName>
    </submittedName>
</protein>
<reference evidence="1" key="2">
    <citation type="submission" date="2022-01" db="EMBL/GenBank/DDBJ databases">
        <authorList>
            <person name="Yamashiro T."/>
            <person name="Shiraishi A."/>
            <person name="Satake H."/>
            <person name="Nakayama K."/>
        </authorList>
    </citation>
    <scope>NUCLEOTIDE SEQUENCE</scope>
</reference>
<evidence type="ECO:0000313" key="1">
    <source>
        <dbReference type="EMBL" id="GJS81895.1"/>
    </source>
</evidence>
<comment type="caution">
    <text evidence="1">The sequence shown here is derived from an EMBL/GenBank/DDBJ whole genome shotgun (WGS) entry which is preliminary data.</text>
</comment>
<reference evidence="1" key="1">
    <citation type="journal article" date="2022" name="Int. J. Mol. Sci.">
        <title>Draft Genome of Tanacetum Coccineum: Genomic Comparison of Closely Related Tanacetum-Family Plants.</title>
        <authorList>
            <person name="Yamashiro T."/>
            <person name="Shiraishi A."/>
            <person name="Nakayama K."/>
            <person name="Satake H."/>
        </authorList>
    </citation>
    <scope>NUCLEOTIDE SEQUENCE</scope>
</reference>
<name>A0ABQ4YYE5_9ASTR</name>
<accession>A0ABQ4YYE5</accession>
<keyword evidence="2" id="KW-1185">Reference proteome</keyword>
<proteinExistence type="predicted"/>
<evidence type="ECO:0000313" key="2">
    <source>
        <dbReference type="Proteomes" id="UP001151760"/>
    </source>
</evidence>
<organism evidence="1 2">
    <name type="scientific">Tanacetum coccineum</name>
    <dbReference type="NCBI Taxonomy" id="301880"/>
    <lineage>
        <taxon>Eukaryota</taxon>
        <taxon>Viridiplantae</taxon>
        <taxon>Streptophyta</taxon>
        <taxon>Embryophyta</taxon>
        <taxon>Tracheophyta</taxon>
        <taxon>Spermatophyta</taxon>
        <taxon>Magnoliopsida</taxon>
        <taxon>eudicotyledons</taxon>
        <taxon>Gunneridae</taxon>
        <taxon>Pentapetalae</taxon>
        <taxon>asterids</taxon>
        <taxon>campanulids</taxon>
        <taxon>Asterales</taxon>
        <taxon>Asteraceae</taxon>
        <taxon>Asteroideae</taxon>
        <taxon>Anthemideae</taxon>
        <taxon>Anthemidinae</taxon>
        <taxon>Tanacetum</taxon>
    </lineage>
</organism>
<dbReference type="Proteomes" id="UP001151760">
    <property type="component" value="Unassembled WGS sequence"/>
</dbReference>
<gene>
    <name evidence="1" type="ORF">Tco_0748436</name>
</gene>